<dbReference type="AlphaFoldDB" id="A0A9P0BIW8"/>
<evidence type="ECO:0000256" key="1">
    <source>
        <dbReference type="SAM" id="MobiDB-lite"/>
    </source>
</evidence>
<dbReference type="EMBL" id="OV121139">
    <property type="protein sequence ID" value="CAH0562922.1"/>
    <property type="molecule type" value="Genomic_DNA"/>
</dbReference>
<evidence type="ECO:0000313" key="2">
    <source>
        <dbReference type="EMBL" id="CAH0562922.1"/>
    </source>
</evidence>
<accession>A0A9P0BIW8</accession>
<proteinExistence type="predicted"/>
<sequence>MVNTVCDLIVERYGLSIPTKIKEEYAKCIIEIFPNLRDPFSPKGYEIFFNPQKHDGFLAWRLKTLSRNNSEKRKIIKSSQAEPLTKQQKTEEDVQDINFETCSQVNSELLINEEDNVEVWPKEIRAILALLQILRPTARGKKCPNGNTIQIATKKLLIFKKNNVPLSDIIKENHDHKQPYLIIEGIGDSRPRGKSSPQVGKPKNNEGTFNADTPSQKTDEAATCLTKGKRRLSEDNNKQPNKQKSYRAGQKAEPHRPKGRAAPAKRRSRAGQKAEPRRPKGGAAPAKRRSRAGQKAEPRRPKGGAAPAKRRSRAGQKAEPRRPKGGAAPAKRRSRAGQKAEPRRPKGEAAPAKRQSPAGKRKSGAGQSGPAD</sequence>
<keyword evidence="3" id="KW-1185">Reference proteome</keyword>
<protein>
    <submittedName>
        <fullName evidence="2">Uncharacterized protein</fullName>
    </submittedName>
</protein>
<organism evidence="2 3">
    <name type="scientific">Brassicogethes aeneus</name>
    <name type="common">Rape pollen beetle</name>
    <name type="synonym">Meligethes aeneus</name>
    <dbReference type="NCBI Taxonomy" id="1431903"/>
    <lineage>
        <taxon>Eukaryota</taxon>
        <taxon>Metazoa</taxon>
        <taxon>Ecdysozoa</taxon>
        <taxon>Arthropoda</taxon>
        <taxon>Hexapoda</taxon>
        <taxon>Insecta</taxon>
        <taxon>Pterygota</taxon>
        <taxon>Neoptera</taxon>
        <taxon>Endopterygota</taxon>
        <taxon>Coleoptera</taxon>
        <taxon>Polyphaga</taxon>
        <taxon>Cucujiformia</taxon>
        <taxon>Nitidulidae</taxon>
        <taxon>Meligethinae</taxon>
        <taxon>Brassicogethes</taxon>
    </lineage>
</organism>
<reference evidence="2" key="1">
    <citation type="submission" date="2021-12" db="EMBL/GenBank/DDBJ databases">
        <authorList>
            <person name="King R."/>
        </authorList>
    </citation>
    <scope>NUCLEOTIDE SEQUENCE</scope>
</reference>
<evidence type="ECO:0000313" key="3">
    <source>
        <dbReference type="Proteomes" id="UP001154078"/>
    </source>
</evidence>
<feature type="region of interest" description="Disordered" evidence="1">
    <location>
        <begin position="73"/>
        <end position="92"/>
    </location>
</feature>
<feature type="compositionally biased region" description="Polar residues" evidence="1">
    <location>
        <begin position="205"/>
        <end position="216"/>
    </location>
</feature>
<feature type="compositionally biased region" description="Basic residues" evidence="1">
    <location>
        <begin position="257"/>
        <end position="270"/>
    </location>
</feature>
<feature type="compositionally biased region" description="Polar residues" evidence="1">
    <location>
        <begin position="77"/>
        <end position="87"/>
    </location>
</feature>
<dbReference type="PANTHER" id="PTHR31025">
    <property type="entry name" value="SI:CH211-196P9.1-RELATED"/>
    <property type="match status" value="1"/>
</dbReference>
<dbReference type="PANTHER" id="PTHR31025:SF29">
    <property type="entry name" value="SI:CH211-196P9.1"/>
    <property type="match status" value="1"/>
</dbReference>
<dbReference type="OrthoDB" id="6781906at2759"/>
<name>A0A9P0BIW8_BRAAE</name>
<feature type="compositionally biased region" description="Basic and acidic residues" evidence="1">
    <location>
        <begin position="338"/>
        <end position="347"/>
    </location>
</feature>
<dbReference type="Proteomes" id="UP001154078">
    <property type="component" value="Chromosome 8"/>
</dbReference>
<feature type="region of interest" description="Disordered" evidence="1">
    <location>
        <begin position="184"/>
        <end position="372"/>
    </location>
</feature>
<gene>
    <name evidence="2" type="ORF">MELIAE_LOCUS11935</name>
</gene>